<dbReference type="AlphaFoldDB" id="A0A2N9L767"/>
<gene>
    <name evidence="3" type="ORF">SBA5_200031</name>
</gene>
<organism evidence="3 4">
    <name type="scientific">Candidatus Sulfuritelmatomonas gaucii</name>
    <dbReference type="NCBI Taxonomy" id="2043161"/>
    <lineage>
        <taxon>Bacteria</taxon>
        <taxon>Pseudomonadati</taxon>
        <taxon>Acidobacteriota</taxon>
        <taxon>Terriglobia</taxon>
        <taxon>Terriglobales</taxon>
        <taxon>Acidobacteriaceae</taxon>
        <taxon>Candidatus Sulfuritelmatomonas</taxon>
    </lineage>
</organism>
<evidence type="ECO:0000313" key="3">
    <source>
        <dbReference type="EMBL" id="SPE19119.1"/>
    </source>
</evidence>
<keyword evidence="1" id="KW-0812">Transmembrane</keyword>
<feature type="domain" description="TadE-like" evidence="2">
    <location>
        <begin position="45"/>
        <end position="86"/>
    </location>
</feature>
<accession>A0A2N9L767</accession>
<dbReference type="Pfam" id="PF07811">
    <property type="entry name" value="TadE"/>
    <property type="match status" value="1"/>
</dbReference>
<keyword evidence="1" id="KW-1133">Transmembrane helix</keyword>
<dbReference type="EMBL" id="OKRB01000076">
    <property type="protein sequence ID" value="SPE19119.1"/>
    <property type="molecule type" value="Genomic_DNA"/>
</dbReference>
<evidence type="ECO:0000259" key="2">
    <source>
        <dbReference type="Pfam" id="PF07811"/>
    </source>
</evidence>
<protein>
    <submittedName>
        <fullName evidence="3">Putative TadE-like protein</fullName>
    </submittedName>
</protein>
<evidence type="ECO:0000313" key="4">
    <source>
        <dbReference type="Proteomes" id="UP000239735"/>
    </source>
</evidence>
<dbReference type="OrthoDB" id="5397339at2"/>
<sequence length="188" mass="20724">MRSFDYLSKSPMTWDGQQWRGRGKKVSWIHGLRHLWRRSRSEDGDTVVEFALTFLVFISLTFAVVDFGHLFFVEMEVQHAIQDAARYGSTGNHLPDPNNPGNSLSRATSIINTLKSEAPGVNLSNIQISSLNGGSGSGGGPGDMLTVSTTVNMPLFTPLIARMFPNGQYTFKASITVKNEPFLPSQMN</sequence>
<dbReference type="Proteomes" id="UP000239735">
    <property type="component" value="Unassembled WGS sequence"/>
</dbReference>
<proteinExistence type="predicted"/>
<dbReference type="InterPro" id="IPR012495">
    <property type="entry name" value="TadE-like_dom"/>
</dbReference>
<reference evidence="4" key="1">
    <citation type="submission" date="2018-02" db="EMBL/GenBank/DDBJ databases">
        <authorList>
            <person name="Hausmann B."/>
        </authorList>
    </citation>
    <scope>NUCLEOTIDE SEQUENCE [LARGE SCALE GENOMIC DNA]</scope>
    <source>
        <strain evidence="4">Peat soil MAG SbA5</strain>
    </source>
</reference>
<name>A0A2N9L767_9BACT</name>
<keyword evidence="1" id="KW-0472">Membrane</keyword>
<feature type="transmembrane region" description="Helical" evidence="1">
    <location>
        <begin position="47"/>
        <end position="72"/>
    </location>
</feature>
<evidence type="ECO:0000256" key="1">
    <source>
        <dbReference type="SAM" id="Phobius"/>
    </source>
</evidence>